<sequence>VKGKSSKRSNSQGNLQDEIKELLIARLIQWKDVEVKFGVTGDSGAGKSSFINAIRG</sequence>
<organism evidence="2 3">
    <name type="scientific">Paramuricea clavata</name>
    <name type="common">Red gorgonian</name>
    <name type="synonym">Violescent sea-whip</name>
    <dbReference type="NCBI Taxonomy" id="317549"/>
    <lineage>
        <taxon>Eukaryota</taxon>
        <taxon>Metazoa</taxon>
        <taxon>Cnidaria</taxon>
        <taxon>Anthozoa</taxon>
        <taxon>Octocorallia</taxon>
        <taxon>Malacalcyonacea</taxon>
        <taxon>Plexauridae</taxon>
        <taxon>Paramuricea</taxon>
    </lineage>
</organism>
<dbReference type="InterPro" id="IPR030385">
    <property type="entry name" value="G_IRG_dom"/>
</dbReference>
<dbReference type="InterPro" id="IPR027417">
    <property type="entry name" value="P-loop_NTPase"/>
</dbReference>
<comment type="caution">
    <text evidence="2">The sequence shown here is derived from an EMBL/GenBank/DDBJ whole genome shotgun (WGS) entry which is preliminary data.</text>
</comment>
<dbReference type="InterPro" id="IPR007743">
    <property type="entry name" value="Immunity-related_GTPase-like"/>
</dbReference>
<reference evidence="2" key="1">
    <citation type="submission" date="2020-04" db="EMBL/GenBank/DDBJ databases">
        <authorList>
            <person name="Alioto T."/>
            <person name="Alioto T."/>
            <person name="Gomez Garrido J."/>
        </authorList>
    </citation>
    <scope>NUCLEOTIDE SEQUENCE</scope>
    <source>
        <strain evidence="2">A484AB</strain>
    </source>
</reference>
<dbReference type="Gene3D" id="3.40.50.300">
    <property type="entry name" value="P-loop containing nucleotide triphosphate hydrolases"/>
    <property type="match status" value="1"/>
</dbReference>
<evidence type="ECO:0000256" key="1">
    <source>
        <dbReference type="ARBA" id="ARBA00005429"/>
    </source>
</evidence>
<gene>
    <name evidence="2" type="ORF">PACLA_8A035787</name>
</gene>
<accession>A0A7D9L4Z9</accession>
<dbReference type="PROSITE" id="PS51716">
    <property type="entry name" value="G_IRG"/>
    <property type="match status" value="1"/>
</dbReference>
<dbReference type="Pfam" id="PF05049">
    <property type="entry name" value="IIGP"/>
    <property type="match status" value="1"/>
</dbReference>
<dbReference type="SUPFAM" id="SSF52540">
    <property type="entry name" value="P-loop containing nucleoside triphosphate hydrolases"/>
    <property type="match status" value="1"/>
</dbReference>
<name>A0A7D9L4Z9_PARCT</name>
<feature type="non-terminal residue" evidence="2">
    <location>
        <position position="1"/>
    </location>
</feature>
<dbReference type="GO" id="GO:0016020">
    <property type="term" value="C:membrane"/>
    <property type="evidence" value="ECO:0007669"/>
    <property type="project" value="InterPro"/>
</dbReference>
<protein>
    <submittedName>
        <fullName evidence="2">Interferon-inducible GTPase 5-like</fullName>
    </submittedName>
</protein>
<dbReference type="EMBL" id="CACRXK020014656">
    <property type="protein sequence ID" value="CAB4027195.1"/>
    <property type="molecule type" value="Genomic_DNA"/>
</dbReference>
<keyword evidence="3" id="KW-1185">Reference proteome</keyword>
<dbReference type="GO" id="GO:0005525">
    <property type="term" value="F:GTP binding"/>
    <property type="evidence" value="ECO:0007669"/>
    <property type="project" value="InterPro"/>
</dbReference>
<dbReference type="OrthoDB" id="5971534at2759"/>
<proteinExistence type="inferred from homology"/>
<evidence type="ECO:0000313" key="2">
    <source>
        <dbReference type="EMBL" id="CAB4027195.1"/>
    </source>
</evidence>
<evidence type="ECO:0000313" key="3">
    <source>
        <dbReference type="Proteomes" id="UP001152795"/>
    </source>
</evidence>
<dbReference type="AlphaFoldDB" id="A0A7D9L4Z9"/>
<dbReference type="Proteomes" id="UP001152795">
    <property type="component" value="Unassembled WGS sequence"/>
</dbReference>
<comment type="similarity">
    <text evidence="1">Belongs to the TRAFAC class dynamin-like GTPase superfamily. IRG family.</text>
</comment>